<dbReference type="RefSeq" id="WP_069380228.1">
    <property type="nucleotide sequence ID" value="NZ_CP017141.1"/>
</dbReference>
<feature type="transmembrane region" description="Helical" evidence="6">
    <location>
        <begin position="325"/>
        <end position="354"/>
    </location>
</feature>
<dbReference type="Proteomes" id="UP000094313">
    <property type="component" value="Chromosome"/>
</dbReference>
<evidence type="ECO:0000256" key="3">
    <source>
        <dbReference type="ARBA" id="ARBA00022692"/>
    </source>
</evidence>
<keyword evidence="4 6" id="KW-1133">Transmembrane helix</keyword>
<dbReference type="InterPro" id="IPR025857">
    <property type="entry name" value="MacB_PCD"/>
</dbReference>
<keyword evidence="3 6" id="KW-0812">Transmembrane</keyword>
<feature type="transmembrane region" description="Helical" evidence="6">
    <location>
        <begin position="280"/>
        <end position="304"/>
    </location>
</feature>
<keyword evidence="10" id="KW-1185">Reference proteome</keyword>
<evidence type="ECO:0000259" key="8">
    <source>
        <dbReference type="Pfam" id="PF12704"/>
    </source>
</evidence>
<dbReference type="Pfam" id="PF02687">
    <property type="entry name" value="FtsX"/>
    <property type="match status" value="2"/>
</dbReference>
<dbReference type="InterPro" id="IPR003838">
    <property type="entry name" value="ABC3_permease_C"/>
</dbReference>
<feature type="transmembrane region" description="Helical" evidence="6">
    <location>
        <begin position="374"/>
        <end position="397"/>
    </location>
</feature>
<comment type="subcellular location">
    <subcellularLocation>
        <location evidence="1">Cell membrane</location>
        <topology evidence="1">Multi-pass membrane protein</topology>
    </subcellularLocation>
</comment>
<keyword evidence="5 6" id="KW-0472">Membrane</keyword>
<evidence type="ECO:0000256" key="4">
    <source>
        <dbReference type="ARBA" id="ARBA00022989"/>
    </source>
</evidence>
<dbReference type="AlphaFoldDB" id="A0A1D7QIT0"/>
<keyword evidence="2" id="KW-1003">Cell membrane</keyword>
<sequence>MFRLNLKIALRNLWKNKGYTAINIGGLAIALSAFILVVMYVGFETSFDHNIPNHNRIYLVGRSLPEGKTNYTSLSLARAMKDALPEIENVGRSKKVGFEFAFSTDQGRVYGKNVISLDYELAKMFRLQPEGGLRKPAAEALNLYIPQEFADVLFPRKKPVYPELVAIGPRSAGQSANIQGIINHRVDHSNLKFDALVISNDLDVNQDPNALNYHTYIEVREGTNMLELEQKIDGLFKKEMIKNGMSASDPLISGKSAVFLDPLNNLHLRPIAGNNTNYKIVLALGVLAILVLVIACINFTNLTIAQTNRRAKEVGVKKVLGAYRMNLIFQFLIEILMQCIFALAIGLALAELFLPYFNGLFETSLSLWKGNGALAWQLPAILIVITLISGVYPSLVLSGFRPAEVLKGNLQTSYKTLWLRNVLLVTQFSVAIVFIAGLLIVSTQLKYMKTEDTGFKAGQVVFIRNIVSFNRVNFERLKSKVNEIPGVNSFTVASNIPDGSKAAKSNYSFEGKEQGLDMITVDFDYFETLELKVREGRVFSRRFNTDTVNSIVLNESAVAAYGMVNPVGKIIRGCQMDYRIVGVIKDFKAQGFEVAVEPTVYAIKNPCATSNDKLMLMVNIDQDKMAAVLASLKTNWKDLNKLDGDDFRYEFLDELYGRLFKKQEQLQTVFYCAAILTIFIAVLGLFAFSAFSTNNRRKEIAVRKVLGATDFQVFRLLNAFFIRVVLTANLIGWPIAYIVAKRWLDTFAYRIDVPILPFVFAALISTVLTVFTVSIQARKAVKANPVDALKYE</sequence>
<dbReference type="GO" id="GO:0022857">
    <property type="term" value="F:transmembrane transporter activity"/>
    <property type="evidence" value="ECO:0007669"/>
    <property type="project" value="TreeGrafter"/>
</dbReference>
<dbReference type="OrthoDB" id="1451596at2"/>
<evidence type="ECO:0000256" key="1">
    <source>
        <dbReference type="ARBA" id="ARBA00004651"/>
    </source>
</evidence>
<feature type="transmembrane region" description="Helical" evidence="6">
    <location>
        <begin position="755"/>
        <end position="775"/>
    </location>
</feature>
<feature type="transmembrane region" description="Helical" evidence="6">
    <location>
        <begin position="21"/>
        <end position="43"/>
    </location>
</feature>
<organism evidence="9 10">
    <name type="scientific">Pedobacter steynii</name>
    <dbReference type="NCBI Taxonomy" id="430522"/>
    <lineage>
        <taxon>Bacteria</taxon>
        <taxon>Pseudomonadati</taxon>
        <taxon>Bacteroidota</taxon>
        <taxon>Sphingobacteriia</taxon>
        <taxon>Sphingobacteriales</taxon>
        <taxon>Sphingobacteriaceae</taxon>
        <taxon>Pedobacter</taxon>
    </lineage>
</organism>
<protein>
    <recommendedName>
        <fullName evidence="11">ABC transport system permease protein</fullName>
    </recommendedName>
</protein>
<feature type="domain" description="MacB-like periplasmic core" evidence="8">
    <location>
        <begin position="20"/>
        <end position="233"/>
    </location>
</feature>
<gene>
    <name evidence="9" type="ORF">BFS30_16075</name>
</gene>
<feature type="domain" description="ABC3 transporter permease C-terminal" evidence="7">
    <location>
        <begin position="672"/>
        <end position="785"/>
    </location>
</feature>
<evidence type="ECO:0000256" key="2">
    <source>
        <dbReference type="ARBA" id="ARBA00022475"/>
    </source>
</evidence>
<dbReference type="InterPro" id="IPR050250">
    <property type="entry name" value="Macrolide_Exporter_MacB"/>
</dbReference>
<reference evidence="9 10" key="1">
    <citation type="submission" date="2016-08" db="EMBL/GenBank/DDBJ databases">
        <authorList>
            <person name="Seilhamer J.J."/>
        </authorList>
    </citation>
    <scope>NUCLEOTIDE SEQUENCE [LARGE SCALE GENOMIC DNA]</scope>
    <source>
        <strain evidence="9 10">DX4</strain>
    </source>
</reference>
<dbReference type="PANTHER" id="PTHR30572">
    <property type="entry name" value="MEMBRANE COMPONENT OF TRANSPORTER-RELATED"/>
    <property type="match status" value="1"/>
</dbReference>
<evidence type="ECO:0008006" key="11">
    <source>
        <dbReference type="Google" id="ProtNLM"/>
    </source>
</evidence>
<evidence type="ECO:0000259" key="7">
    <source>
        <dbReference type="Pfam" id="PF02687"/>
    </source>
</evidence>
<feature type="transmembrane region" description="Helical" evidence="6">
    <location>
        <begin position="668"/>
        <end position="692"/>
    </location>
</feature>
<feature type="transmembrane region" description="Helical" evidence="6">
    <location>
        <begin position="713"/>
        <end position="735"/>
    </location>
</feature>
<evidence type="ECO:0000313" key="10">
    <source>
        <dbReference type="Proteomes" id="UP000094313"/>
    </source>
</evidence>
<dbReference type="GO" id="GO:0005886">
    <property type="term" value="C:plasma membrane"/>
    <property type="evidence" value="ECO:0007669"/>
    <property type="project" value="UniProtKB-SubCell"/>
</dbReference>
<evidence type="ECO:0000313" key="9">
    <source>
        <dbReference type="EMBL" id="AOM78563.1"/>
    </source>
</evidence>
<dbReference type="Pfam" id="PF12704">
    <property type="entry name" value="MacB_PCD"/>
    <property type="match status" value="2"/>
</dbReference>
<dbReference type="EMBL" id="CP017141">
    <property type="protein sequence ID" value="AOM78563.1"/>
    <property type="molecule type" value="Genomic_DNA"/>
</dbReference>
<dbReference type="PANTHER" id="PTHR30572:SF18">
    <property type="entry name" value="ABC-TYPE MACROLIDE FAMILY EXPORT SYSTEM PERMEASE COMPONENT 2"/>
    <property type="match status" value="1"/>
</dbReference>
<accession>A0A1D7QIT0</accession>
<dbReference type="KEGG" id="psty:BFS30_16075"/>
<feature type="domain" description="MacB-like periplasmic core" evidence="8">
    <location>
        <begin position="433"/>
        <end position="601"/>
    </location>
</feature>
<evidence type="ECO:0000256" key="5">
    <source>
        <dbReference type="ARBA" id="ARBA00023136"/>
    </source>
</evidence>
<name>A0A1D7QIT0_9SPHI</name>
<proteinExistence type="predicted"/>
<evidence type="ECO:0000256" key="6">
    <source>
        <dbReference type="SAM" id="Phobius"/>
    </source>
</evidence>
<feature type="domain" description="ABC3 transporter permease C-terminal" evidence="7">
    <location>
        <begin position="286"/>
        <end position="398"/>
    </location>
</feature>
<feature type="transmembrane region" description="Helical" evidence="6">
    <location>
        <begin position="418"/>
        <end position="441"/>
    </location>
</feature>